<accession>A0A8J2KU50</accession>
<comment type="caution">
    <text evidence="10">The sequence shown here is derived from an EMBL/GenBank/DDBJ whole genome shotgun (WGS) entry which is preliminary data.</text>
</comment>
<keyword evidence="2" id="KW-0444">Lipid biosynthesis</keyword>
<dbReference type="EMBL" id="CAJVCH010458665">
    <property type="protein sequence ID" value="CAG7819752.1"/>
    <property type="molecule type" value="Genomic_DNA"/>
</dbReference>
<protein>
    <recommendedName>
        <fullName evidence="9">Beta-ketoacyl synthase-like N-terminal domain-containing protein</fullName>
    </recommendedName>
</protein>
<keyword evidence="5" id="KW-0560">Oxidoreductase</keyword>
<dbReference type="OrthoDB" id="329835at2759"/>
<dbReference type="PANTHER" id="PTHR43775:SF7">
    <property type="entry name" value="FATTY ACID SYNTHASE"/>
    <property type="match status" value="1"/>
</dbReference>
<keyword evidence="8" id="KW-0511">Multifunctional enzyme</keyword>
<evidence type="ECO:0000256" key="3">
    <source>
        <dbReference type="ARBA" id="ARBA00022832"/>
    </source>
</evidence>
<sequence length="121" mass="13915">MIGNEEIVISGIAGRFPESANLEEFWDNLYNGVDMVTDIQDRWDVNSFPIPRRMGQMKDLDKFDANFMGIHGKQVENMDPRLRFILELAHETLIDAVTWDILSQPQDYAKLQKQSLLISTG</sequence>
<keyword evidence="1" id="KW-0596">Phosphopantetheine</keyword>
<dbReference type="PANTHER" id="PTHR43775">
    <property type="entry name" value="FATTY ACID SYNTHASE"/>
    <property type="match status" value="1"/>
</dbReference>
<dbReference type="GO" id="GO:0004312">
    <property type="term" value="F:fatty acid synthase activity"/>
    <property type="evidence" value="ECO:0007669"/>
    <property type="project" value="TreeGrafter"/>
</dbReference>
<keyword evidence="4" id="KW-0521">NADP</keyword>
<dbReference type="InterPro" id="IPR014030">
    <property type="entry name" value="Ketoacyl_synth_N"/>
</dbReference>
<evidence type="ECO:0000256" key="7">
    <source>
        <dbReference type="ARBA" id="ARBA00023160"/>
    </source>
</evidence>
<evidence type="ECO:0000313" key="10">
    <source>
        <dbReference type="EMBL" id="CAG7819752.1"/>
    </source>
</evidence>
<evidence type="ECO:0000256" key="4">
    <source>
        <dbReference type="ARBA" id="ARBA00022857"/>
    </source>
</evidence>
<dbReference type="AlphaFoldDB" id="A0A8J2KU50"/>
<organism evidence="10 11">
    <name type="scientific">Allacma fusca</name>
    <dbReference type="NCBI Taxonomy" id="39272"/>
    <lineage>
        <taxon>Eukaryota</taxon>
        <taxon>Metazoa</taxon>
        <taxon>Ecdysozoa</taxon>
        <taxon>Arthropoda</taxon>
        <taxon>Hexapoda</taxon>
        <taxon>Collembola</taxon>
        <taxon>Symphypleona</taxon>
        <taxon>Sminthuridae</taxon>
        <taxon>Allacma</taxon>
    </lineage>
</organism>
<keyword evidence="3" id="KW-0276">Fatty acid metabolism</keyword>
<evidence type="ECO:0000256" key="6">
    <source>
        <dbReference type="ARBA" id="ARBA00023098"/>
    </source>
</evidence>
<evidence type="ECO:0000256" key="1">
    <source>
        <dbReference type="ARBA" id="ARBA00022450"/>
    </source>
</evidence>
<dbReference type="InterPro" id="IPR050091">
    <property type="entry name" value="PKS_NRPS_Biosynth_Enz"/>
</dbReference>
<keyword evidence="6" id="KW-0443">Lipid metabolism</keyword>
<dbReference type="Proteomes" id="UP000708208">
    <property type="component" value="Unassembled WGS sequence"/>
</dbReference>
<evidence type="ECO:0000259" key="9">
    <source>
        <dbReference type="Pfam" id="PF00109"/>
    </source>
</evidence>
<dbReference type="GO" id="GO:0006633">
    <property type="term" value="P:fatty acid biosynthetic process"/>
    <property type="evidence" value="ECO:0007669"/>
    <property type="project" value="UniProtKB-KW"/>
</dbReference>
<feature type="domain" description="Beta-ketoacyl synthase-like N-terminal" evidence="9">
    <location>
        <begin position="5"/>
        <end position="96"/>
    </location>
</feature>
<name>A0A8J2KU50_9HEXA</name>
<dbReference type="GO" id="GO:0016491">
    <property type="term" value="F:oxidoreductase activity"/>
    <property type="evidence" value="ECO:0007669"/>
    <property type="project" value="UniProtKB-KW"/>
</dbReference>
<keyword evidence="11" id="KW-1185">Reference proteome</keyword>
<keyword evidence="7" id="KW-0275">Fatty acid biosynthesis</keyword>
<gene>
    <name evidence="10" type="ORF">AFUS01_LOCUS30182</name>
</gene>
<evidence type="ECO:0000313" key="11">
    <source>
        <dbReference type="Proteomes" id="UP000708208"/>
    </source>
</evidence>
<evidence type="ECO:0000256" key="2">
    <source>
        <dbReference type="ARBA" id="ARBA00022516"/>
    </source>
</evidence>
<dbReference type="Pfam" id="PF00109">
    <property type="entry name" value="ketoacyl-synt"/>
    <property type="match status" value="1"/>
</dbReference>
<proteinExistence type="predicted"/>
<evidence type="ECO:0000256" key="8">
    <source>
        <dbReference type="ARBA" id="ARBA00023268"/>
    </source>
</evidence>
<reference evidence="10" key="1">
    <citation type="submission" date="2021-06" db="EMBL/GenBank/DDBJ databases">
        <authorList>
            <person name="Hodson N. C."/>
            <person name="Mongue J. A."/>
            <person name="Jaron S. K."/>
        </authorList>
    </citation>
    <scope>NUCLEOTIDE SEQUENCE</scope>
</reference>
<evidence type="ECO:0000256" key="5">
    <source>
        <dbReference type="ARBA" id="ARBA00023002"/>
    </source>
</evidence>